<organism evidence="2 3">
    <name type="scientific">Variovorax dokdonensis</name>
    <dbReference type="NCBI Taxonomy" id="344883"/>
    <lineage>
        <taxon>Bacteria</taxon>
        <taxon>Pseudomonadati</taxon>
        <taxon>Pseudomonadota</taxon>
        <taxon>Betaproteobacteria</taxon>
        <taxon>Burkholderiales</taxon>
        <taxon>Comamonadaceae</taxon>
        <taxon>Variovorax</taxon>
    </lineage>
</organism>
<dbReference type="RefSeq" id="WP_286659752.1">
    <property type="nucleotide sequence ID" value="NZ_JASZYV010000002.1"/>
</dbReference>
<reference evidence="2" key="1">
    <citation type="submission" date="2023-06" db="EMBL/GenBank/DDBJ databases">
        <authorList>
            <person name="Jiang Y."/>
            <person name="Liu Q."/>
        </authorList>
    </citation>
    <scope>NUCLEOTIDE SEQUENCE</scope>
    <source>
        <strain evidence="2">CGMCC 1.12089</strain>
    </source>
</reference>
<name>A0ABT7N9U3_9BURK</name>
<dbReference type="Proteomes" id="UP001174908">
    <property type="component" value="Unassembled WGS sequence"/>
</dbReference>
<proteinExistence type="predicted"/>
<protein>
    <submittedName>
        <fullName evidence="2">Pilus assembly protein PilX</fullName>
    </submittedName>
</protein>
<keyword evidence="1" id="KW-0812">Transmembrane</keyword>
<keyword evidence="3" id="KW-1185">Reference proteome</keyword>
<evidence type="ECO:0000313" key="3">
    <source>
        <dbReference type="Proteomes" id="UP001174908"/>
    </source>
</evidence>
<keyword evidence="1" id="KW-0472">Membrane</keyword>
<keyword evidence="1" id="KW-1133">Transmembrane helix</keyword>
<comment type="caution">
    <text evidence="2">The sequence shown here is derived from an EMBL/GenBank/DDBJ whole genome shotgun (WGS) entry which is preliminary data.</text>
</comment>
<evidence type="ECO:0000313" key="2">
    <source>
        <dbReference type="EMBL" id="MDM0044630.1"/>
    </source>
</evidence>
<gene>
    <name evidence="2" type="ORF">QTH91_09075</name>
</gene>
<sequence>MLNSHTPFERHRAGARQRGVSLLFALITLVALLLSTLALVRTVDTGALVLGNIGFKQDATAAADQATREAIDWLTANAASLNLDVSASGYYASNQQYDYVAGELNDSSKDDILLGPLDVTGNQAASSSTRQLVNWDGDSCASASSGSFAKCTLTPASTAAKINGNEAKFIIFRLCSKPGDFTINPTVVCSRPLSGTSGKATKRGELNYVDNARLTGTSSPFFRIVVRVKGARNTTSFTETIVHF</sequence>
<feature type="transmembrane region" description="Helical" evidence="1">
    <location>
        <begin position="20"/>
        <end position="40"/>
    </location>
</feature>
<accession>A0ABT7N9U3</accession>
<evidence type="ECO:0000256" key="1">
    <source>
        <dbReference type="SAM" id="Phobius"/>
    </source>
</evidence>
<dbReference type="EMBL" id="JASZYV010000002">
    <property type="protein sequence ID" value="MDM0044630.1"/>
    <property type="molecule type" value="Genomic_DNA"/>
</dbReference>